<evidence type="ECO:0000313" key="1">
    <source>
        <dbReference type="EMBL" id="GAA3396554.1"/>
    </source>
</evidence>
<name>A0ABP6T9E2_9ACTN</name>
<evidence type="ECO:0008006" key="3">
    <source>
        <dbReference type="Google" id="ProtNLM"/>
    </source>
</evidence>
<keyword evidence="2" id="KW-1185">Reference proteome</keyword>
<reference evidence="2" key="1">
    <citation type="journal article" date="2019" name="Int. J. Syst. Evol. Microbiol.">
        <title>The Global Catalogue of Microorganisms (GCM) 10K type strain sequencing project: providing services to taxonomists for standard genome sequencing and annotation.</title>
        <authorList>
            <consortium name="The Broad Institute Genomics Platform"/>
            <consortium name="The Broad Institute Genome Sequencing Center for Infectious Disease"/>
            <person name="Wu L."/>
            <person name="Ma J."/>
        </authorList>
    </citation>
    <scope>NUCLEOTIDE SEQUENCE [LARGE SCALE GENOMIC DNA]</scope>
    <source>
        <strain evidence="2">JCM 9458</strain>
    </source>
</reference>
<dbReference type="EMBL" id="BAAAYN010000057">
    <property type="protein sequence ID" value="GAA3396554.1"/>
    <property type="molecule type" value="Genomic_DNA"/>
</dbReference>
<gene>
    <name evidence="1" type="ORF">GCM10020369_73700</name>
</gene>
<accession>A0ABP6T9E2</accession>
<comment type="caution">
    <text evidence="1">The sequence shown here is derived from an EMBL/GenBank/DDBJ whole genome shotgun (WGS) entry which is preliminary data.</text>
</comment>
<dbReference type="Proteomes" id="UP001501676">
    <property type="component" value="Unassembled WGS sequence"/>
</dbReference>
<proteinExistence type="predicted"/>
<organism evidence="1 2">
    <name type="scientific">Cryptosporangium minutisporangium</name>
    <dbReference type="NCBI Taxonomy" id="113569"/>
    <lineage>
        <taxon>Bacteria</taxon>
        <taxon>Bacillati</taxon>
        <taxon>Actinomycetota</taxon>
        <taxon>Actinomycetes</taxon>
        <taxon>Cryptosporangiales</taxon>
        <taxon>Cryptosporangiaceae</taxon>
        <taxon>Cryptosporangium</taxon>
    </lineage>
</organism>
<sequence length="154" mass="17010">MRRWAAFAVACVAVVALLSLYLWAGVPIRRGHVAVPPAAAGPDDVMRAYFDAVDANDKATQRALWAAGRAPGIDSDDVRTVTGVRVVEQDAYVPLPEDPAELSAYRDVVRLLMSFRVHYWPVHDDPQQPTATFYLLVRNGAHEPWRIWGAGAFV</sequence>
<evidence type="ECO:0000313" key="2">
    <source>
        <dbReference type="Proteomes" id="UP001501676"/>
    </source>
</evidence>
<protein>
    <recommendedName>
        <fullName evidence="3">DUF4829 domain-containing protein</fullName>
    </recommendedName>
</protein>